<dbReference type="AlphaFoldDB" id="A0A0K0EWN1"/>
<keyword evidence="1" id="KW-0732">Signal</keyword>
<dbReference type="Proteomes" id="UP000035680">
    <property type="component" value="Unassembled WGS sequence"/>
</dbReference>
<reference evidence="3" key="2">
    <citation type="submission" date="2015-08" db="UniProtKB">
        <authorList>
            <consortium name="WormBaseParasite"/>
        </authorList>
    </citation>
    <scope>IDENTIFICATION</scope>
</reference>
<protein>
    <submittedName>
        <fullName evidence="3">Uncharacterized protein</fullName>
    </submittedName>
</protein>
<feature type="chain" id="PRO_5005328742" evidence="1">
    <location>
        <begin position="21"/>
        <end position="242"/>
    </location>
</feature>
<accession>A0A0K0EWN1</accession>
<keyword evidence="2" id="KW-1185">Reference proteome</keyword>
<feature type="signal peptide" evidence="1">
    <location>
        <begin position="1"/>
        <end position="20"/>
    </location>
</feature>
<organism evidence="2 3">
    <name type="scientific">Strongyloides venezuelensis</name>
    <name type="common">Threadworm</name>
    <dbReference type="NCBI Taxonomy" id="75913"/>
    <lineage>
        <taxon>Eukaryota</taxon>
        <taxon>Metazoa</taxon>
        <taxon>Ecdysozoa</taxon>
        <taxon>Nematoda</taxon>
        <taxon>Chromadorea</taxon>
        <taxon>Rhabditida</taxon>
        <taxon>Tylenchina</taxon>
        <taxon>Panagrolaimomorpha</taxon>
        <taxon>Strongyloidoidea</taxon>
        <taxon>Strongyloididae</taxon>
        <taxon>Strongyloides</taxon>
    </lineage>
</organism>
<evidence type="ECO:0000313" key="2">
    <source>
        <dbReference type="Proteomes" id="UP000035680"/>
    </source>
</evidence>
<name>A0A0K0EWN1_STRVS</name>
<reference evidence="2" key="1">
    <citation type="submission" date="2014-07" db="EMBL/GenBank/DDBJ databases">
        <authorList>
            <person name="Martin A.A"/>
            <person name="De Silva N."/>
        </authorList>
    </citation>
    <scope>NUCLEOTIDE SEQUENCE</scope>
</reference>
<evidence type="ECO:0000256" key="1">
    <source>
        <dbReference type="SAM" id="SignalP"/>
    </source>
</evidence>
<proteinExistence type="predicted"/>
<dbReference type="WBParaSite" id="SVE_0093400.1">
    <property type="protein sequence ID" value="SVE_0093400.1"/>
    <property type="gene ID" value="SVE_0093400"/>
</dbReference>
<evidence type="ECO:0000313" key="3">
    <source>
        <dbReference type="WBParaSite" id="SVE_0093400.1"/>
    </source>
</evidence>
<sequence length="242" mass="28070">MDKLLIAFILLLNIIVFSHSSTNPTENVIKNILKGIDTATISPEMTMVLKQLEGLSEVYKQPLIMGNNHEYAKMKSIVFERIQKNTNMINYLVTENEKNLLPFVSQDFDKITKPKKDVAYKVQWNGEDFVAQNLVKLAKQYPDRKLLKDNSETISREENNIKMTNKISHESATQWNGEDFLKKTIGELEKLFKDRYRKSNLGRISEEKAAEELAKLHQLEMEIKRLLLLEQIKNAKEAINKD</sequence>